<comment type="caution">
    <text evidence="1">The sequence shown here is derived from an EMBL/GenBank/DDBJ whole genome shotgun (WGS) entry which is preliminary data.</text>
</comment>
<dbReference type="Proteomes" id="UP000233730">
    <property type="component" value="Unassembled WGS sequence"/>
</dbReference>
<evidence type="ECO:0000313" key="2">
    <source>
        <dbReference type="Proteomes" id="UP000233730"/>
    </source>
</evidence>
<gene>
    <name evidence="1" type="ORF">CQR46_0964</name>
</gene>
<sequence length="399" mass="43716">MWNAYITDTITGDVISHIDLPSFAWSITVSDASLATLKQKGTGSDTVSGVRLPWSSLDAATPAARDELLTPDRRAITLCHRTSMDDMGMPILWGAIGQRTDTHNDTGFTLSSVMTLLQDRYLIREGVYGTAPHGTSTDAITINGSLRGIAAQIGWLCTNAKPGGQLPIDWHYRGEQGKHTRTYDSWDVQNLQCATLLTNISNVENGPDMGFRPRWDGDRVRIDYVAGSDDDIRIGQTIVHRLTWSPWGGTVDDLTIDHLGAVHRIYASGSGTDKNQLCHLSQDLHLIDSRDAPYPLREAVYSDSDTDKLDLLISHADGYLQANARPLMQIKCAITTMSTTAGEPISPLGTIWPGDLVELSINGHAALPDGLYECRLMEMSGDQTEKITLVFDPQPNTII</sequence>
<evidence type="ECO:0000313" key="1">
    <source>
        <dbReference type="EMBL" id="PKU90768.1"/>
    </source>
</evidence>
<name>A0A2N3QHQ2_9BIFI</name>
<organism evidence="1 2">
    <name type="scientific">Bifidobacterium pseudolongum subsp. globosum</name>
    <dbReference type="NCBI Taxonomy" id="1690"/>
    <lineage>
        <taxon>Bacteria</taxon>
        <taxon>Bacillati</taxon>
        <taxon>Actinomycetota</taxon>
        <taxon>Actinomycetes</taxon>
        <taxon>Bifidobacteriales</taxon>
        <taxon>Bifidobacteriaceae</taxon>
        <taxon>Bifidobacterium</taxon>
    </lineage>
</organism>
<accession>A0A2N3QHQ2</accession>
<proteinExistence type="predicted"/>
<protein>
    <submittedName>
        <fullName evidence="1">Uncharacterized protein</fullName>
    </submittedName>
</protein>
<dbReference type="RefSeq" id="WP_101429858.1">
    <property type="nucleotide sequence ID" value="NZ_PCGZ01000005.1"/>
</dbReference>
<dbReference type="AlphaFoldDB" id="A0A2N3QHQ2"/>
<reference evidence="1 2" key="1">
    <citation type="submission" date="2017-10" db="EMBL/GenBank/DDBJ databases">
        <title>Bifidobacterium genomics.</title>
        <authorList>
            <person name="Lugli G.A."/>
            <person name="Milani C."/>
            <person name="Mancabelli L."/>
        </authorList>
    </citation>
    <scope>NUCLEOTIDE SEQUENCE [LARGE SCALE GENOMIC DNA]</scope>
    <source>
        <strain evidence="1 2">1524B</strain>
    </source>
</reference>
<dbReference type="EMBL" id="PCGZ01000005">
    <property type="protein sequence ID" value="PKU90768.1"/>
    <property type="molecule type" value="Genomic_DNA"/>
</dbReference>